<evidence type="ECO:0000313" key="3">
    <source>
        <dbReference type="EMBL" id="MXV51026.1"/>
    </source>
</evidence>
<proteinExistence type="predicted"/>
<reference evidence="3 4" key="1">
    <citation type="submission" date="2019-11" db="EMBL/GenBank/DDBJ databases">
        <title>Pedobacter sp. HMF7647 Genome sequencing and assembly.</title>
        <authorList>
            <person name="Kang H."/>
            <person name="Kim H."/>
            <person name="Joh K."/>
        </authorList>
    </citation>
    <scope>NUCLEOTIDE SEQUENCE [LARGE SCALE GENOMIC DNA]</scope>
    <source>
        <strain evidence="3 4">HMF7647</strain>
    </source>
</reference>
<dbReference type="InterPro" id="IPR015424">
    <property type="entry name" value="PyrdxlP-dep_Trfase"/>
</dbReference>
<dbReference type="PANTHER" id="PTHR43586">
    <property type="entry name" value="CYSTEINE DESULFURASE"/>
    <property type="match status" value="1"/>
</dbReference>
<comment type="caution">
    <text evidence="3">The sequence shown here is derived from an EMBL/GenBank/DDBJ whole genome shotgun (WGS) entry which is preliminary data.</text>
</comment>
<dbReference type="Gene3D" id="3.40.640.10">
    <property type="entry name" value="Type I PLP-dependent aspartate aminotransferase-like (Major domain)"/>
    <property type="match status" value="1"/>
</dbReference>
<protein>
    <submittedName>
        <fullName evidence="3">Aminotransferase class V-fold PLP-dependent enzyme</fullName>
    </submittedName>
</protein>
<dbReference type="Gene3D" id="3.90.1150.10">
    <property type="entry name" value="Aspartate Aminotransferase, domain 1"/>
    <property type="match status" value="1"/>
</dbReference>
<keyword evidence="3" id="KW-0032">Aminotransferase</keyword>
<dbReference type="InterPro" id="IPR015422">
    <property type="entry name" value="PyrdxlP-dep_Trfase_small"/>
</dbReference>
<accession>A0A7K1Y8V9</accession>
<feature type="domain" description="Aminotransferase class V" evidence="2">
    <location>
        <begin position="82"/>
        <end position="329"/>
    </location>
</feature>
<sequence length="371" mass="41185">MISTDAVRNDFELNDSVYLMNHSAGRPLKQSSSNLSELFFEPWKTNEPWPQWLQALTGFQESLGLLLNSEATNFCPQTNVSSALTKIISSLPKREGRQQILLSEHDFPSVGFVASQAKKPGYGLKFLSRDADHTDPVVWGKAMSEDVQWVIITQAQSNTGVGIPVKEILDLAKKRQVITIVDVAQSVGVLPIDLQEWNADFVIGSCLKWLCGGPGAGFLYVNPEIISSCEPVDVGWFSHENPFEFDIHNFRYNSHAWRFFGGTPSVVPFILAAQSIRYLTKIGTTAVRNHNLALTQKLIDSLDSSYLVSPGLPAKRTGTVILHFGDQHETITARLKANDIAFDSRALGIRLSPHIYTTTNEMEKLVALINK</sequence>
<organism evidence="3 4">
    <name type="scientific">Hufsiella arboris</name>
    <dbReference type="NCBI Taxonomy" id="2695275"/>
    <lineage>
        <taxon>Bacteria</taxon>
        <taxon>Pseudomonadati</taxon>
        <taxon>Bacteroidota</taxon>
        <taxon>Sphingobacteriia</taxon>
        <taxon>Sphingobacteriales</taxon>
        <taxon>Sphingobacteriaceae</taxon>
        <taxon>Hufsiella</taxon>
    </lineage>
</organism>
<gene>
    <name evidence="3" type="ORF">GS399_08580</name>
</gene>
<dbReference type="SUPFAM" id="SSF53383">
    <property type="entry name" value="PLP-dependent transferases"/>
    <property type="match status" value="1"/>
</dbReference>
<dbReference type="PANTHER" id="PTHR43586:SF4">
    <property type="entry name" value="ISOPENICILLIN N EPIMERASE"/>
    <property type="match status" value="1"/>
</dbReference>
<keyword evidence="1" id="KW-0663">Pyridoxal phosphate</keyword>
<dbReference type="AlphaFoldDB" id="A0A7K1Y8V9"/>
<keyword evidence="3" id="KW-0808">Transferase</keyword>
<keyword evidence="4" id="KW-1185">Reference proteome</keyword>
<dbReference type="GO" id="GO:0008483">
    <property type="term" value="F:transaminase activity"/>
    <property type="evidence" value="ECO:0007669"/>
    <property type="project" value="UniProtKB-KW"/>
</dbReference>
<name>A0A7K1Y8V9_9SPHI</name>
<dbReference type="Pfam" id="PF00266">
    <property type="entry name" value="Aminotran_5"/>
    <property type="match status" value="1"/>
</dbReference>
<dbReference type="InterPro" id="IPR015421">
    <property type="entry name" value="PyrdxlP-dep_Trfase_major"/>
</dbReference>
<evidence type="ECO:0000256" key="1">
    <source>
        <dbReference type="ARBA" id="ARBA00022898"/>
    </source>
</evidence>
<dbReference type="RefSeq" id="WP_160844200.1">
    <property type="nucleotide sequence ID" value="NZ_WVHT01000003.1"/>
</dbReference>
<evidence type="ECO:0000259" key="2">
    <source>
        <dbReference type="Pfam" id="PF00266"/>
    </source>
</evidence>
<dbReference type="Proteomes" id="UP000466586">
    <property type="component" value="Unassembled WGS sequence"/>
</dbReference>
<evidence type="ECO:0000313" key="4">
    <source>
        <dbReference type="Proteomes" id="UP000466586"/>
    </source>
</evidence>
<dbReference type="EMBL" id="WVHT01000003">
    <property type="protein sequence ID" value="MXV51026.1"/>
    <property type="molecule type" value="Genomic_DNA"/>
</dbReference>
<dbReference type="InterPro" id="IPR000192">
    <property type="entry name" value="Aminotrans_V_dom"/>
</dbReference>